<accession>A0A2T6B2V5</accession>
<protein>
    <submittedName>
        <fullName evidence="1">Uncharacterized protein</fullName>
    </submittedName>
</protein>
<dbReference type="Proteomes" id="UP000244224">
    <property type="component" value="Unassembled WGS sequence"/>
</dbReference>
<keyword evidence="2" id="KW-1185">Reference proteome</keyword>
<name>A0A2T6B2V5_9RHOB</name>
<organism evidence="1 2">
    <name type="scientific">Gemmobacter caeni</name>
    <dbReference type="NCBI Taxonomy" id="589035"/>
    <lineage>
        <taxon>Bacteria</taxon>
        <taxon>Pseudomonadati</taxon>
        <taxon>Pseudomonadota</taxon>
        <taxon>Alphaproteobacteria</taxon>
        <taxon>Rhodobacterales</taxon>
        <taxon>Paracoccaceae</taxon>
        <taxon>Gemmobacter</taxon>
    </lineage>
</organism>
<dbReference type="EMBL" id="QBKP01000005">
    <property type="protein sequence ID" value="PTX50399.1"/>
    <property type="molecule type" value="Genomic_DNA"/>
</dbReference>
<evidence type="ECO:0000313" key="1">
    <source>
        <dbReference type="EMBL" id="PTX50399.1"/>
    </source>
</evidence>
<proteinExistence type="predicted"/>
<dbReference type="OrthoDB" id="7644949at2"/>
<reference evidence="1 2" key="1">
    <citation type="submission" date="2018-04" db="EMBL/GenBank/DDBJ databases">
        <title>Genomic Encyclopedia of Archaeal and Bacterial Type Strains, Phase II (KMG-II): from individual species to whole genera.</title>
        <authorList>
            <person name="Goeker M."/>
        </authorList>
    </citation>
    <scope>NUCLEOTIDE SEQUENCE [LARGE SCALE GENOMIC DNA]</scope>
    <source>
        <strain evidence="1 2">DSM 21823</strain>
    </source>
</reference>
<evidence type="ECO:0000313" key="2">
    <source>
        <dbReference type="Proteomes" id="UP000244224"/>
    </source>
</evidence>
<comment type="caution">
    <text evidence="1">The sequence shown here is derived from an EMBL/GenBank/DDBJ whole genome shotgun (WGS) entry which is preliminary data.</text>
</comment>
<dbReference type="AlphaFoldDB" id="A0A2T6B2V5"/>
<dbReference type="RefSeq" id="WP_158640712.1">
    <property type="nucleotide sequence ID" value="NZ_QBKP01000005.1"/>
</dbReference>
<sequence length="55" mass="6372">MTVEMIDGMRVLKLRDHSRNAQPRGDDMVTMVHLWRLLSGGHALRDTTLAPRRFL</sequence>
<gene>
    <name evidence="1" type="ORF">C8N34_10543</name>
</gene>